<feature type="binding site" evidence="5">
    <location>
        <position position="64"/>
    </location>
    <ligand>
        <name>Fe cation</name>
        <dbReference type="ChEBI" id="CHEBI:24875"/>
        <label>2</label>
    </ligand>
</feature>
<feature type="binding site" evidence="5">
    <location>
        <position position="204"/>
    </location>
    <ligand>
        <name>Fe cation</name>
        <dbReference type="ChEBI" id="CHEBI:24875"/>
        <label>1</label>
    </ligand>
</feature>
<feature type="binding site" evidence="5">
    <location>
        <position position="25"/>
    </location>
    <ligand>
        <name>Fe cation</name>
        <dbReference type="ChEBI" id="CHEBI:24875"/>
        <label>1</label>
    </ligand>
</feature>
<feature type="binding site" evidence="5">
    <location>
        <position position="204"/>
    </location>
    <ligand>
        <name>AMP</name>
        <dbReference type="ChEBI" id="CHEBI:456215"/>
    </ligand>
</feature>
<feature type="binding site" evidence="5">
    <location>
        <position position="64"/>
    </location>
    <ligand>
        <name>AMP</name>
        <dbReference type="ChEBI" id="CHEBI:456215"/>
    </ligand>
</feature>
<dbReference type="InterPro" id="IPR004843">
    <property type="entry name" value="Calcineurin-like_PHP"/>
</dbReference>
<evidence type="ECO:0000256" key="1">
    <source>
        <dbReference type="ARBA" id="ARBA00022723"/>
    </source>
</evidence>
<dbReference type="PANTHER" id="PTHR42988:SF2">
    <property type="entry name" value="CYCLIC NUCLEOTIDE PHOSPHODIESTERASE CBUA0032-RELATED"/>
    <property type="match status" value="1"/>
</dbReference>
<proteinExistence type="inferred from homology"/>
<feature type="binding site" evidence="5">
    <location>
        <position position="94"/>
    </location>
    <ligand>
        <name>Fe cation</name>
        <dbReference type="ChEBI" id="CHEBI:24875"/>
        <label>2</label>
    </ligand>
</feature>
<evidence type="ECO:0000313" key="7">
    <source>
        <dbReference type="EMBL" id="GLS90841.1"/>
    </source>
</evidence>
<keyword evidence="2 5" id="KW-0378">Hydrolase</keyword>
<dbReference type="InterPro" id="IPR050884">
    <property type="entry name" value="CNP_phosphodiesterase-III"/>
</dbReference>
<dbReference type="NCBIfam" id="NF008359">
    <property type="entry name" value="PRK11148.1"/>
    <property type="match status" value="1"/>
</dbReference>
<evidence type="ECO:0000259" key="6">
    <source>
        <dbReference type="Pfam" id="PF00149"/>
    </source>
</evidence>
<keyword evidence="1 5" id="KW-0479">Metal-binding</keyword>
<reference evidence="8" key="1">
    <citation type="journal article" date="2019" name="Int. J. Syst. Evol. Microbiol.">
        <title>The Global Catalogue of Microorganisms (GCM) 10K type strain sequencing project: providing services to taxonomists for standard genome sequencing and annotation.</title>
        <authorList>
            <consortium name="The Broad Institute Genomics Platform"/>
            <consortium name="The Broad Institute Genome Sequencing Center for Infectious Disease"/>
            <person name="Wu L."/>
            <person name="Ma J."/>
        </authorList>
    </citation>
    <scope>NUCLEOTIDE SEQUENCE [LARGE SCALE GENOMIC DNA]</scope>
    <source>
        <strain evidence="8">NBRC 103166</strain>
    </source>
</reference>
<accession>A0ABQ6E1E2</accession>
<dbReference type="Gene3D" id="3.60.21.10">
    <property type="match status" value="1"/>
</dbReference>
<feature type="binding site" evidence="5">
    <location>
        <position position="25"/>
    </location>
    <ligand>
        <name>AMP</name>
        <dbReference type="ChEBI" id="CHEBI:456215"/>
    </ligand>
</feature>
<evidence type="ECO:0000256" key="3">
    <source>
        <dbReference type="ARBA" id="ARBA00023004"/>
    </source>
</evidence>
<evidence type="ECO:0000313" key="8">
    <source>
        <dbReference type="Proteomes" id="UP001157353"/>
    </source>
</evidence>
<comment type="function">
    <text evidence="5">Hydrolyzes cAMP to 5'-AMP. Plays an important regulatory role in modulating the intracellular concentration of cAMP, thereby influencing cAMP-dependent processes.</text>
</comment>
<dbReference type="RefSeq" id="WP_284203955.1">
    <property type="nucleotide sequence ID" value="NZ_BSPQ01000005.1"/>
</dbReference>
<dbReference type="SUPFAM" id="SSF56300">
    <property type="entry name" value="Metallo-dependent phosphatases"/>
    <property type="match status" value="1"/>
</dbReference>
<dbReference type="EC" id="3.1.4.53" evidence="5"/>
<dbReference type="Proteomes" id="UP001157353">
    <property type="component" value="Unassembled WGS sequence"/>
</dbReference>
<keyword evidence="5" id="KW-0547">Nucleotide-binding</keyword>
<dbReference type="InterPro" id="IPR026575">
    <property type="entry name" value="GpdQ/CpdA-like"/>
</dbReference>
<dbReference type="InterPro" id="IPR046379">
    <property type="entry name" value="cAMP_phosphodiest_CpdA"/>
</dbReference>
<comment type="similarity">
    <text evidence="4 5">Belongs to the cyclic nucleotide phosphodiesterase class-III family.</text>
</comment>
<keyword evidence="3 5" id="KW-0408">Iron</keyword>
<dbReference type="CDD" id="cd07402">
    <property type="entry name" value="MPP_GpdQ"/>
    <property type="match status" value="1"/>
</dbReference>
<dbReference type="EMBL" id="BSPQ01000005">
    <property type="protein sequence ID" value="GLS90841.1"/>
    <property type="molecule type" value="Genomic_DNA"/>
</dbReference>
<name>A0ABQ6E1E2_9GAMM</name>
<feature type="binding site" evidence="5">
    <location>
        <position position="64"/>
    </location>
    <ligand>
        <name>Fe cation</name>
        <dbReference type="ChEBI" id="CHEBI:24875"/>
        <label>1</label>
    </ligand>
</feature>
<comment type="cofactor">
    <cofactor evidence="5">
        <name>Fe(2+)</name>
        <dbReference type="ChEBI" id="CHEBI:29033"/>
    </cofactor>
    <text evidence="5">Binds 2 Fe(2+) ions per subunit.</text>
</comment>
<comment type="caution">
    <text evidence="7">The sequence shown here is derived from an EMBL/GenBank/DDBJ whole genome shotgun (WGS) entry which is preliminary data.</text>
</comment>
<feature type="binding site" evidence="5">
    <location>
        <position position="202"/>
    </location>
    <ligand>
        <name>Fe cation</name>
        <dbReference type="ChEBI" id="CHEBI:24875"/>
        <label>2</label>
    </ligand>
</feature>
<evidence type="ECO:0000256" key="2">
    <source>
        <dbReference type="ARBA" id="ARBA00022801"/>
    </source>
</evidence>
<feature type="binding site" evidence="5">
    <location>
        <position position="163"/>
    </location>
    <ligand>
        <name>Fe cation</name>
        <dbReference type="ChEBI" id="CHEBI:24875"/>
        <label>2</label>
    </ligand>
</feature>
<keyword evidence="8" id="KW-1185">Reference proteome</keyword>
<dbReference type="InterPro" id="IPR029052">
    <property type="entry name" value="Metallo-depent_PP-like"/>
</dbReference>
<feature type="binding site" evidence="5">
    <location>
        <position position="23"/>
    </location>
    <ligand>
        <name>Fe cation</name>
        <dbReference type="ChEBI" id="CHEBI:24875"/>
        <label>1</label>
    </ligand>
</feature>
<protein>
    <recommendedName>
        <fullName evidence="5">3',5'-cyclic adenosine monophosphate phosphodiesterase CpdA</fullName>
        <shortName evidence="5">3',5'-cyclic AMP phosphodiesterase</shortName>
        <shortName evidence="5">cAMP phosphodiesterase</shortName>
        <ecNumber evidence="5">3.1.4.53</ecNumber>
    </recommendedName>
</protein>
<comment type="catalytic activity">
    <reaction evidence="5">
        <text>3',5'-cyclic AMP + H2O = AMP + H(+)</text>
        <dbReference type="Rhea" id="RHEA:25277"/>
        <dbReference type="ChEBI" id="CHEBI:15377"/>
        <dbReference type="ChEBI" id="CHEBI:15378"/>
        <dbReference type="ChEBI" id="CHEBI:58165"/>
        <dbReference type="ChEBI" id="CHEBI:456215"/>
        <dbReference type="EC" id="3.1.4.53"/>
    </reaction>
</comment>
<organism evidence="7 8">
    <name type="scientific">Psychromonas marina</name>
    <dbReference type="NCBI Taxonomy" id="88364"/>
    <lineage>
        <taxon>Bacteria</taxon>
        <taxon>Pseudomonadati</taxon>
        <taxon>Pseudomonadota</taxon>
        <taxon>Gammaproteobacteria</taxon>
        <taxon>Alteromonadales</taxon>
        <taxon>Psychromonadaceae</taxon>
        <taxon>Psychromonas</taxon>
    </lineage>
</organism>
<feature type="domain" description="Calcineurin-like phosphoesterase" evidence="6">
    <location>
        <begin position="18"/>
        <end position="205"/>
    </location>
</feature>
<gene>
    <name evidence="7" type="primary">cpdA_2</name>
    <name evidence="5" type="synonym">cpdA</name>
    <name evidence="7" type="ORF">GCM10007916_19080</name>
</gene>
<feature type="binding site" evidence="5">
    <location>
        <begin position="94"/>
        <end position="95"/>
    </location>
    <ligand>
        <name>AMP</name>
        <dbReference type="ChEBI" id="CHEBI:456215"/>
    </ligand>
</feature>
<dbReference type="PANTHER" id="PTHR42988">
    <property type="entry name" value="PHOSPHOHYDROLASE"/>
    <property type="match status" value="1"/>
</dbReference>
<evidence type="ECO:0000256" key="4">
    <source>
        <dbReference type="ARBA" id="ARBA00025742"/>
    </source>
</evidence>
<dbReference type="HAMAP" id="MF_00905">
    <property type="entry name" value="cAMP_phosphodiest_CpdA"/>
    <property type="match status" value="1"/>
</dbReference>
<sequence>MKSKVVQLKADPQGDLAFLQITDTHLFADRQKDLLGIKTVQSFEAVVEHASKYKHCHAVLSTGDLSQDHSAQSYLDFCQHIKTLNLPCYWLPGNHDIQAVMLPNLLAEGLAHTQVIESENWQIILLDSQVEGVPHGLLSDTQFAVLEKTLKKNPNKHTLICVHHHILPVGSAWLDQHIMKNNHQFLDLIAPFSNVVAVLSGHVHQASDTLQDGVRFITTPSTCVQFKPNSNDFALDSVAPGYRYLKLKASGEIETVVERIDKDAFSVDADATGY</sequence>
<evidence type="ECO:0000256" key="5">
    <source>
        <dbReference type="HAMAP-Rule" id="MF_00905"/>
    </source>
</evidence>
<dbReference type="Pfam" id="PF00149">
    <property type="entry name" value="Metallophos"/>
    <property type="match status" value="1"/>
</dbReference>
<keyword evidence="5" id="KW-0114">cAMP</keyword>